<feature type="chain" id="PRO_5023568076" description="Arginine biosynthesis bifunctional protein ArgJ beta chain" evidence="13">
    <location>
        <begin position="191"/>
        <end position="404"/>
    </location>
</feature>
<keyword evidence="7 13" id="KW-0068">Autocatalytic cleavage</keyword>
<keyword evidence="15" id="KW-1185">Reference proteome</keyword>
<evidence type="ECO:0000256" key="7">
    <source>
        <dbReference type="ARBA" id="ARBA00022813"/>
    </source>
</evidence>
<keyword evidence="6 13" id="KW-0808">Transferase</keyword>
<dbReference type="Gene3D" id="3.10.20.340">
    <property type="entry name" value="ArgJ beta chain, C-terminal domain"/>
    <property type="match status" value="1"/>
</dbReference>
<feature type="binding site" evidence="13">
    <location>
        <position position="180"/>
    </location>
    <ligand>
        <name>substrate</name>
    </ligand>
</feature>
<comment type="subunit">
    <text evidence="3 13">Heterotetramer of two alpha and two beta chains.</text>
</comment>
<comment type="subcellular location">
    <subcellularLocation>
        <location evidence="1 13">Cytoplasm</location>
    </subcellularLocation>
</comment>
<keyword evidence="8 13" id="KW-0511">Multifunctional enzyme</keyword>
<dbReference type="HAMAP" id="MF_01106">
    <property type="entry name" value="ArgJ"/>
    <property type="match status" value="1"/>
</dbReference>
<dbReference type="EMBL" id="FQUW01000010">
    <property type="protein sequence ID" value="SHE88950.1"/>
    <property type="molecule type" value="Genomic_DNA"/>
</dbReference>
<evidence type="ECO:0000256" key="4">
    <source>
        <dbReference type="ARBA" id="ARBA00022571"/>
    </source>
</evidence>
<dbReference type="Pfam" id="PF01960">
    <property type="entry name" value="ArgJ"/>
    <property type="match status" value="1"/>
</dbReference>
<comment type="catalytic activity">
    <reaction evidence="11 13">
        <text>N(2)-acetyl-L-ornithine + L-glutamate = N-acetyl-L-glutamate + L-ornithine</text>
        <dbReference type="Rhea" id="RHEA:15349"/>
        <dbReference type="ChEBI" id="CHEBI:29985"/>
        <dbReference type="ChEBI" id="CHEBI:44337"/>
        <dbReference type="ChEBI" id="CHEBI:46911"/>
        <dbReference type="ChEBI" id="CHEBI:57805"/>
        <dbReference type="EC" id="2.3.1.35"/>
    </reaction>
</comment>
<evidence type="ECO:0000256" key="11">
    <source>
        <dbReference type="ARBA" id="ARBA00049439"/>
    </source>
</evidence>
<dbReference type="UniPathway" id="UPA00068">
    <property type="reaction ID" value="UER00106"/>
</dbReference>
<evidence type="ECO:0000256" key="5">
    <source>
        <dbReference type="ARBA" id="ARBA00022605"/>
    </source>
</evidence>
<keyword evidence="4 13" id="KW-0055">Arginine biosynthesis</keyword>
<dbReference type="PANTHER" id="PTHR23100">
    <property type="entry name" value="ARGININE BIOSYNTHESIS BIFUNCTIONAL PROTEIN ARGJ"/>
    <property type="match status" value="1"/>
</dbReference>
<evidence type="ECO:0000256" key="9">
    <source>
        <dbReference type="ARBA" id="ARBA00023315"/>
    </source>
</evidence>
<organism evidence="14 15">
    <name type="scientific">Desulfofundulus australicus DSM 11792</name>
    <dbReference type="NCBI Taxonomy" id="1121425"/>
    <lineage>
        <taxon>Bacteria</taxon>
        <taxon>Bacillati</taxon>
        <taxon>Bacillota</taxon>
        <taxon>Clostridia</taxon>
        <taxon>Eubacteriales</taxon>
        <taxon>Peptococcaceae</taxon>
        <taxon>Desulfofundulus</taxon>
    </lineage>
</organism>
<comment type="similarity">
    <text evidence="2 13">Belongs to the ArgJ family.</text>
</comment>
<sequence length="404" mass="42345">MSRTWEEKSGGITAPRGFLAAGVAAGIKYKGKRDVALIFSEVPARAAGVFTTNRVKGAPVIVTMERVARGYARAVVVNSGNANTCNGEQGIRDARAMAQEAARVLNIPEEDVLVASTGVIGQPMPMDRVLPGIAAAARELSPGGGAAAAEAIMTTDTEPKEAALSLTLGGHTVTIGGMAKGSGMIHPRMATMLCFISTDAAVSPSCLQEMLRYAVDRSFNMISVDGDTSTNDMVLVLANGLAGNPEIAAENEDYYLFRDALTEVCSRLARAVARDGEGATKLLEVKVINAASEKDARLAARAVVASNLVKTAVYGRDANWGRVICAVGYSGAQFDPARVDIYLGDVMVARDGMALPFDEEAASAALAGREVRVLVDLKSGECEATAWGCDLTGEYVNINASYRT</sequence>
<feature type="site" description="Involved in the stabilization of negative charge on the oxyanion by the formation of the oxyanion hole" evidence="13">
    <location>
        <position position="118"/>
    </location>
</feature>
<dbReference type="GO" id="GO:0004358">
    <property type="term" value="F:L-glutamate N-acetyltransferase activity, acting on acetyl-L-ornithine as donor"/>
    <property type="evidence" value="ECO:0007669"/>
    <property type="project" value="UniProtKB-UniRule"/>
</dbReference>
<dbReference type="GO" id="GO:0006592">
    <property type="term" value="P:ornithine biosynthetic process"/>
    <property type="evidence" value="ECO:0007669"/>
    <property type="project" value="TreeGrafter"/>
</dbReference>
<accession>A0A1M4X636</accession>
<dbReference type="EC" id="2.3.1.35" evidence="13"/>
<proteinExistence type="inferred from homology"/>
<evidence type="ECO:0000256" key="3">
    <source>
        <dbReference type="ARBA" id="ARBA00011475"/>
    </source>
</evidence>
<dbReference type="Proteomes" id="UP000184196">
    <property type="component" value="Unassembled WGS sequence"/>
</dbReference>
<dbReference type="FunFam" id="3.60.70.12:FF:000001">
    <property type="entry name" value="Arginine biosynthesis bifunctional protein ArgJ, chloroplastic"/>
    <property type="match status" value="1"/>
</dbReference>
<evidence type="ECO:0000256" key="1">
    <source>
        <dbReference type="ARBA" id="ARBA00004496"/>
    </source>
</evidence>
<dbReference type="OrthoDB" id="9804242at2"/>
<protein>
    <recommendedName>
        <fullName evidence="13">Arginine biosynthesis bifunctional protein ArgJ</fullName>
    </recommendedName>
    <domain>
        <recommendedName>
            <fullName evidence="13">Glutamate N-acetyltransferase</fullName>
            <ecNumber evidence="13">2.3.1.35</ecNumber>
        </recommendedName>
        <alternativeName>
            <fullName evidence="13">Ornithine acetyltransferase</fullName>
            <shortName evidence="13">OATase</shortName>
        </alternativeName>
        <alternativeName>
            <fullName evidence="13">Ornithine transacetylase</fullName>
        </alternativeName>
    </domain>
    <domain>
        <recommendedName>
            <fullName evidence="13">Amino-acid acetyltransferase</fullName>
            <ecNumber evidence="13">2.3.1.1</ecNumber>
        </recommendedName>
        <alternativeName>
            <fullName evidence="13">N-acetylglutamate synthase</fullName>
            <shortName evidence="13">AGSase</shortName>
        </alternativeName>
    </domain>
    <component>
        <recommendedName>
            <fullName evidence="13">Arginine biosynthesis bifunctional protein ArgJ alpha chain</fullName>
        </recommendedName>
    </component>
    <component>
        <recommendedName>
            <fullName evidence="13">Arginine biosynthesis bifunctional protein ArgJ beta chain</fullName>
        </recommendedName>
    </component>
</protein>
<keyword evidence="9 13" id="KW-0012">Acyltransferase</keyword>
<keyword evidence="13" id="KW-0963">Cytoplasm</keyword>
<feature type="chain" id="PRO_5023568077" description="Arginine biosynthesis bifunctional protein ArgJ alpha chain" evidence="13">
    <location>
        <begin position="1"/>
        <end position="190"/>
    </location>
</feature>
<feature type="active site" description="Nucleophile" evidence="13">
    <location>
        <position position="191"/>
    </location>
</feature>
<dbReference type="PANTHER" id="PTHR23100:SF0">
    <property type="entry name" value="ARGININE BIOSYNTHESIS BIFUNCTIONAL PROTEIN ARGJ, MITOCHONDRIAL"/>
    <property type="match status" value="1"/>
</dbReference>
<comment type="pathway">
    <text evidence="13">Amino-acid biosynthesis; L-arginine biosynthesis; L-ornithine and N-acetyl-L-glutamate from L-glutamate and N(2)-acetyl-L-ornithine (cyclic): step 1/1.</text>
</comment>
<evidence type="ECO:0000256" key="12">
    <source>
        <dbReference type="ARBA" id="ARBA00054976"/>
    </source>
</evidence>
<reference evidence="15" key="1">
    <citation type="submission" date="2016-11" db="EMBL/GenBank/DDBJ databases">
        <authorList>
            <person name="Varghese N."/>
            <person name="Submissions S."/>
        </authorList>
    </citation>
    <scope>NUCLEOTIDE SEQUENCE [LARGE SCALE GENOMIC DNA]</scope>
    <source>
        <strain evidence="15">DSM 11792</strain>
    </source>
</reference>
<evidence type="ECO:0000256" key="6">
    <source>
        <dbReference type="ARBA" id="ARBA00022679"/>
    </source>
</evidence>
<dbReference type="RefSeq" id="WP_083543099.1">
    <property type="nucleotide sequence ID" value="NZ_FQUW01000010.1"/>
</dbReference>
<evidence type="ECO:0000256" key="2">
    <source>
        <dbReference type="ARBA" id="ARBA00006774"/>
    </source>
</evidence>
<dbReference type="InterPro" id="IPR002813">
    <property type="entry name" value="Arg_biosynth_ArgJ"/>
</dbReference>
<keyword evidence="5 13" id="KW-0028">Amino-acid biosynthesis</keyword>
<dbReference type="Gene3D" id="3.60.70.12">
    <property type="entry name" value="L-amino peptidase D-ALA esterase/amidase"/>
    <property type="match status" value="1"/>
</dbReference>
<dbReference type="EC" id="2.3.1.1" evidence="13"/>
<dbReference type="GO" id="GO:0006526">
    <property type="term" value="P:L-arginine biosynthetic process"/>
    <property type="evidence" value="ECO:0007669"/>
    <property type="project" value="UniProtKB-UniRule"/>
</dbReference>
<feature type="binding site" evidence="13">
    <location>
        <position position="191"/>
    </location>
    <ligand>
        <name>substrate</name>
    </ligand>
</feature>
<dbReference type="NCBIfam" id="NF003802">
    <property type="entry name" value="PRK05388.1"/>
    <property type="match status" value="1"/>
</dbReference>
<dbReference type="GO" id="GO:0005737">
    <property type="term" value="C:cytoplasm"/>
    <property type="evidence" value="ECO:0007669"/>
    <property type="project" value="UniProtKB-SubCell"/>
</dbReference>
<dbReference type="GO" id="GO:0004042">
    <property type="term" value="F:L-glutamate N-acetyltransferase activity"/>
    <property type="evidence" value="ECO:0007669"/>
    <property type="project" value="UniProtKB-UniRule"/>
</dbReference>
<dbReference type="SUPFAM" id="SSF56266">
    <property type="entry name" value="DmpA/ArgJ-like"/>
    <property type="match status" value="1"/>
</dbReference>
<feature type="binding site" evidence="13">
    <location>
        <position position="277"/>
    </location>
    <ligand>
        <name>substrate</name>
    </ligand>
</feature>
<feature type="site" description="Involved in the stabilization of negative charge on the oxyanion by the formation of the oxyanion hole" evidence="13">
    <location>
        <position position="117"/>
    </location>
</feature>
<evidence type="ECO:0000256" key="13">
    <source>
        <dbReference type="HAMAP-Rule" id="MF_01106"/>
    </source>
</evidence>
<feature type="site" description="Cleavage; by autolysis" evidence="13">
    <location>
        <begin position="190"/>
        <end position="191"/>
    </location>
</feature>
<evidence type="ECO:0000256" key="10">
    <source>
        <dbReference type="ARBA" id="ARBA00048372"/>
    </source>
</evidence>
<comment type="function">
    <text evidence="12 13">Catalyzes two activities which are involved in the cyclic version of arginine biosynthesis: the synthesis of N-acetylglutamate from glutamate and acetyl-CoA as the acetyl donor, and of ornithine by transacetylation between N(2)-acetylornithine and glutamate.</text>
</comment>
<dbReference type="InterPro" id="IPR016117">
    <property type="entry name" value="ArgJ-like_dom_sf"/>
</dbReference>
<dbReference type="NCBIfam" id="TIGR00120">
    <property type="entry name" value="ArgJ"/>
    <property type="match status" value="1"/>
</dbReference>
<gene>
    <name evidence="13" type="primary">argJ</name>
    <name evidence="14" type="ORF">SAMN02745218_01008</name>
</gene>
<dbReference type="FunFam" id="3.10.20.340:FF:000001">
    <property type="entry name" value="Arginine biosynthesis bifunctional protein ArgJ, chloroplastic"/>
    <property type="match status" value="1"/>
</dbReference>
<dbReference type="AlphaFoldDB" id="A0A1M4X636"/>
<dbReference type="CDD" id="cd02152">
    <property type="entry name" value="OAT"/>
    <property type="match status" value="1"/>
</dbReference>
<name>A0A1M4X636_9FIRM</name>
<evidence type="ECO:0000313" key="14">
    <source>
        <dbReference type="EMBL" id="SHE88950.1"/>
    </source>
</evidence>
<evidence type="ECO:0000256" key="8">
    <source>
        <dbReference type="ARBA" id="ARBA00023268"/>
    </source>
</evidence>
<feature type="binding site" evidence="13">
    <location>
        <position position="399"/>
    </location>
    <ligand>
        <name>substrate</name>
    </ligand>
</feature>
<comment type="pathway">
    <text evidence="13">Amino-acid biosynthesis; L-arginine biosynthesis; N(2)-acetyl-L-ornithine from L-glutamate: step 1/4.</text>
</comment>
<evidence type="ECO:0000313" key="15">
    <source>
        <dbReference type="Proteomes" id="UP000184196"/>
    </source>
</evidence>
<feature type="binding site" evidence="13">
    <location>
        <position position="404"/>
    </location>
    <ligand>
        <name>substrate</name>
    </ligand>
</feature>
<dbReference type="InterPro" id="IPR042195">
    <property type="entry name" value="ArgJ_beta_C"/>
</dbReference>
<feature type="binding site" evidence="13">
    <location>
        <position position="154"/>
    </location>
    <ligand>
        <name>substrate</name>
    </ligand>
</feature>
<dbReference type="FunFam" id="3.30.2330.10:FF:000001">
    <property type="entry name" value="Arginine biosynthesis bifunctional protein ArgJ, mitochondrial"/>
    <property type="match status" value="1"/>
</dbReference>
<comment type="catalytic activity">
    <reaction evidence="10 13">
        <text>L-glutamate + acetyl-CoA = N-acetyl-L-glutamate + CoA + H(+)</text>
        <dbReference type="Rhea" id="RHEA:24292"/>
        <dbReference type="ChEBI" id="CHEBI:15378"/>
        <dbReference type="ChEBI" id="CHEBI:29985"/>
        <dbReference type="ChEBI" id="CHEBI:44337"/>
        <dbReference type="ChEBI" id="CHEBI:57287"/>
        <dbReference type="ChEBI" id="CHEBI:57288"/>
        <dbReference type="EC" id="2.3.1.1"/>
    </reaction>
</comment>